<feature type="domain" description="Carbohydrate kinase PfkB" evidence="6">
    <location>
        <begin position="55"/>
        <end position="338"/>
    </location>
</feature>
<dbReference type="NCBIfam" id="TIGR03168">
    <property type="entry name" value="1-PFK"/>
    <property type="match status" value="1"/>
</dbReference>
<dbReference type="InterPro" id="IPR017583">
    <property type="entry name" value="Tagatose/fructose_Pkinase"/>
</dbReference>
<dbReference type="RefSeq" id="WP_309850286.1">
    <property type="nucleotide sequence ID" value="NZ_BAAAIU010000023.1"/>
</dbReference>
<evidence type="ECO:0000256" key="5">
    <source>
        <dbReference type="ARBA" id="ARBA00022840"/>
    </source>
</evidence>
<dbReference type="InterPro" id="IPR029056">
    <property type="entry name" value="Ribokinase-like"/>
</dbReference>
<dbReference type="GO" id="GO:0005829">
    <property type="term" value="C:cytosol"/>
    <property type="evidence" value="ECO:0007669"/>
    <property type="project" value="TreeGrafter"/>
</dbReference>
<evidence type="ECO:0000256" key="3">
    <source>
        <dbReference type="ARBA" id="ARBA00022741"/>
    </source>
</evidence>
<evidence type="ECO:0000313" key="8">
    <source>
        <dbReference type="Proteomes" id="UP001247307"/>
    </source>
</evidence>
<evidence type="ECO:0000256" key="2">
    <source>
        <dbReference type="ARBA" id="ARBA00022679"/>
    </source>
</evidence>
<keyword evidence="3" id="KW-0547">Nucleotide-binding</keyword>
<dbReference type="AlphaFoldDB" id="A0AAE3YEJ1"/>
<dbReference type="Proteomes" id="UP001247307">
    <property type="component" value="Unassembled WGS sequence"/>
</dbReference>
<evidence type="ECO:0000256" key="1">
    <source>
        <dbReference type="ARBA" id="ARBA00010688"/>
    </source>
</evidence>
<organism evidence="7 8">
    <name type="scientific">Falsarthrobacter nasiphocae</name>
    <dbReference type="NCBI Taxonomy" id="189863"/>
    <lineage>
        <taxon>Bacteria</taxon>
        <taxon>Bacillati</taxon>
        <taxon>Actinomycetota</taxon>
        <taxon>Actinomycetes</taxon>
        <taxon>Micrococcales</taxon>
        <taxon>Micrococcaceae</taxon>
        <taxon>Falsarthrobacter</taxon>
    </lineage>
</organism>
<dbReference type="EC" id="2.7.1.56" evidence="7"/>
<comment type="caution">
    <text evidence="7">The sequence shown here is derived from an EMBL/GenBank/DDBJ whole genome shotgun (WGS) entry which is preliminary data.</text>
</comment>
<keyword evidence="2 7" id="KW-0808">Transferase</keyword>
<dbReference type="PROSITE" id="PS00584">
    <property type="entry name" value="PFKB_KINASES_2"/>
    <property type="match status" value="1"/>
</dbReference>
<protein>
    <submittedName>
        <fullName evidence="7">1-phosphofructokinase</fullName>
        <ecNumber evidence="7">2.7.1.56</ecNumber>
    </submittedName>
</protein>
<name>A0AAE3YEJ1_9MICC</name>
<keyword evidence="8" id="KW-1185">Reference proteome</keyword>
<keyword evidence="5" id="KW-0067">ATP-binding</keyword>
<evidence type="ECO:0000259" key="6">
    <source>
        <dbReference type="Pfam" id="PF00294"/>
    </source>
</evidence>
<dbReference type="SUPFAM" id="SSF53613">
    <property type="entry name" value="Ribokinase-like"/>
    <property type="match status" value="1"/>
</dbReference>
<evidence type="ECO:0000313" key="7">
    <source>
        <dbReference type="EMBL" id="MDR6891944.1"/>
    </source>
</evidence>
<sequence>MTLLPLCRIGAYDVHHPHVARNQAAKHSESGPVILTVTPNPSLDRTVELPAPLEAGRVQRAVSAVQHPGGKGINVSMGVHAAGQSSLAIFPAPDGDPLLTALEAAGLPVAPVPAASAVRTNTALVDPSGVTTKVNEPGPDFGPQDLAALTALVVKHSGRASWLVLAGSLPPGAPADTYPRIIRAVRAALGDAAPRIALDTSDEPLRAALDPGRAAEELPDLIKPNGEELALLAGVPSDGVEDAPPAAAELAADLVRRGIPEVLATLGGNGALLVTGHGAIHAVHAPVTVRSTVGAGDSSLAGYLLASLEGASPEARLRRAVAYGSAAASLPGTTIPSPGDVAEHAVMTHELTTRPVAPAPADRHA</sequence>
<keyword evidence="4" id="KW-0418">Kinase</keyword>
<dbReference type="GO" id="GO:0005524">
    <property type="term" value="F:ATP binding"/>
    <property type="evidence" value="ECO:0007669"/>
    <property type="project" value="UniProtKB-KW"/>
</dbReference>
<dbReference type="EMBL" id="JAVDUI010000001">
    <property type="protein sequence ID" value="MDR6891944.1"/>
    <property type="molecule type" value="Genomic_DNA"/>
</dbReference>
<dbReference type="InterPro" id="IPR011611">
    <property type="entry name" value="PfkB_dom"/>
</dbReference>
<dbReference type="GO" id="GO:0008662">
    <property type="term" value="F:1-phosphofructokinase activity"/>
    <property type="evidence" value="ECO:0007669"/>
    <property type="project" value="UniProtKB-EC"/>
</dbReference>
<dbReference type="Pfam" id="PF00294">
    <property type="entry name" value="PfkB"/>
    <property type="match status" value="1"/>
</dbReference>
<reference evidence="7" key="1">
    <citation type="submission" date="2023-07" db="EMBL/GenBank/DDBJ databases">
        <title>Sequencing the genomes of 1000 actinobacteria strains.</title>
        <authorList>
            <person name="Klenk H.-P."/>
        </authorList>
    </citation>
    <scope>NUCLEOTIDE SEQUENCE</scope>
    <source>
        <strain evidence="7">DSM 13988</strain>
    </source>
</reference>
<comment type="similarity">
    <text evidence="1">Belongs to the carbohydrate kinase PfkB family.</text>
</comment>
<dbReference type="CDD" id="cd01164">
    <property type="entry name" value="FruK_PfkB_like"/>
    <property type="match status" value="1"/>
</dbReference>
<accession>A0AAE3YEJ1</accession>
<dbReference type="PANTHER" id="PTHR46566:SF5">
    <property type="entry name" value="1-PHOSPHOFRUCTOKINASE"/>
    <property type="match status" value="1"/>
</dbReference>
<dbReference type="InterPro" id="IPR002173">
    <property type="entry name" value="Carboh/pur_kinase_PfkB_CS"/>
</dbReference>
<dbReference type="PANTHER" id="PTHR46566">
    <property type="entry name" value="1-PHOSPHOFRUCTOKINASE-RELATED"/>
    <property type="match status" value="1"/>
</dbReference>
<dbReference type="Gene3D" id="3.40.1190.20">
    <property type="match status" value="1"/>
</dbReference>
<evidence type="ECO:0000256" key="4">
    <source>
        <dbReference type="ARBA" id="ARBA00022777"/>
    </source>
</evidence>
<proteinExistence type="inferred from homology"/>
<gene>
    <name evidence="7" type="ORF">J2S35_000884</name>
</gene>